<dbReference type="AlphaFoldDB" id="A0A0G4FW02"/>
<name>A0A0G4FW02_9ALVE</name>
<sequence>AVSVWKEGVRGLLPLGRLEKRQEGDWRFLRSWNGCPSRFGVASLVPRVCGEVVDGSFGAVAVCVWKEGVRGLLPLGSLEKRQEGDWRFLRSWNGCPSLFRVASSVSVRRFYVEATRTLLPYPVPPREKVSAEVAEGFRESLVQWERVSAEVADGSFGAVVRWWEEAEAEAMRCHPLERALCIAESGQFGLIGSLLG</sequence>
<dbReference type="EMBL" id="CDMZ01000680">
    <property type="protein sequence ID" value="CEM19374.1"/>
    <property type="molecule type" value="Genomic_DNA"/>
</dbReference>
<accession>A0A0G4FW02</accession>
<proteinExistence type="predicted"/>
<feature type="non-terminal residue" evidence="1">
    <location>
        <position position="1"/>
    </location>
</feature>
<dbReference type="VEuPathDB" id="CryptoDB:Cvel_19059"/>
<evidence type="ECO:0000313" key="1">
    <source>
        <dbReference type="EMBL" id="CEM19374.1"/>
    </source>
</evidence>
<gene>
    <name evidence="1" type="ORF">Cvel_19059</name>
</gene>
<reference evidence="1" key="1">
    <citation type="submission" date="2014-11" db="EMBL/GenBank/DDBJ databases">
        <authorList>
            <person name="Otto D Thomas"/>
            <person name="Naeem Raeece"/>
        </authorList>
    </citation>
    <scope>NUCLEOTIDE SEQUENCE</scope>
</reference>
<protein>
    <submittedName>
        <fullName evidence="1">Uncharacterized protein</fullName>
    </submittedName>
</protein>
<organism evidence="1">
    <name type="scientific">Chromera velia CCMP2878</name>
    <dbReference type="NCBI Taxonomy" id="1169474"/>
    <lineage>
        <taxon>Eukaryota</taxon>
        <taxon>Sar</taxon>
        <taxon>Alveolata</taxon>
        <taxon>Colpodellida</taxon>
        <taxon>Chromeraceae</taxon>
        <taxon>Chromera</taxon>
    </lineage>
</organism>